<evidence type="ECO:0000259" key="1">
    <source>
        <dbReference type="Pfam" id="PF04685"/>
    </source>
</evidence>
<evidence type="ECO:0008006" key="5">
    <source>
        <dbReference type="Google" id="ProtNLM"/>
    </source>
</evidence>
<gene>
    <name evidence="3" type="ORF">H8730_05690</name>
</gene>
<dbReference type="Gene3D" id="1.50.10.10">
    <property type="match status" value="1"/>
</dbReference>
<dbReference type="GO" id="GO:0005975">
    <property type="term" value="P:carbohydrate metabolic process"/>
    <property type="evidence" value="ECO:0007669"/>
    <property type="project" value="InterPro"/>
</dbReference>
<reference evidence="3" key="1">
    <citation type="submission" date="2020-08" db="EMBL/GenBank/DDBJ databases">
        <title>Genome public.</title>
        <authorList>
            <person name="Liu C."/>
            <person name="Sun Q."/>
        </authorList>
    </citation>
    <scope>NUCLEOTIDE SEQUENCE</scope>
    <source>
        <strain evidence="3">NSJ-32</strain>
    </source>
</reference>
<evidence type="ECO:0000313" key="3">
    <source>
        <dbReference type="EMBL" id="MBC8543032.1"/>
    </source>
</evidence>
<dbReference type="SUPFAM" id="SSF48208">
    <property type="entry name" value="Six-hairpin glycosidases"/>
    <property type="match status" value="1"/>
</dbReference>
<dbReference type="InterPro" id="IPR006775">
    <property type="entry name" value="GH116_catalytic"/>
</dbReference>
<dbReference type="Pfam" id="PF04685">
    <property type="entry name" value="DUF608"/>
    <property type="match status" value="1"/>
</dbReference>
<proteinExistence type="predicted"/>
<comment type="caution">
    <text evidence="3">The sequence shown here is derived from an EMBL/GenBank/DDBJ whole genome shotgun (WGS) entry which is preliminary data.</text>
</comment>
<sequence length="830" mass="95480">MRRTEYVGDRTNEISFPLGGIGSGSIGLAGNGRLIDWEIFNRPNKESYNGFSHIAVKAERQGKLLDARVLNGDVNKGYSGPGTGLENTSMAGFPHFKKCVFYGEFPLAEIQFEDDHFPGKVTLRAFNPFIPLNDTDSSIPAAFMEVEFQNDGKEELQYSAAFTVRNPDQKGRNQFVKKELRFLTTQYAEDHPQFGELCLATDADGEISHQEYWYRGGWSDSLETYWRNFTEQSNLKARRYEEPGDGDHGTLCVKQMVPAGESVRIRFILSWNYPNNYTYWNPNYKHITWKNYYAVLFSSAQESAAYGLANWDRLYGETKRFKDELYACSLPDVVIEAISATMSVLKTATVLRLEDGSIYGWEGLHKNVGSCEGTCTHVWNYAYVLPFLFPKLERSIRNLDYRYNQDESGRMQFRMMLPLERPRGTFRACVDGQMGGIVKVYREWKISGDDLWLKEIWPAVKKSLEYAWSEDNEDRWDLDQDGVLEGRQHHTLDMELFGPSSWLEGFYLAALKAGEEMARYLGEEDSADEYRELFERGKAWSEEHLFNGRYYIQQIDLKDASILEPFEGAKEYWNKEVGEIKYQIGEGCEIDQICAQWHANIVGLGTIFDKEHVKTALSSLYQQNVKRSMRDFYNPWRLFCLNDEGGAVICEYPEGTKKPAIPIPYCQETMHGFEYQLAALMISEGMIEEGVEIVAMIRDRYDGKKRNPWNEIECGNNYARSMASYSMIPIFSGFIFDMPKGVIGFNPILQKDVFRCIWSLDSAWGNVQIKGEQVLIQILSGQLTLRELQLPFVTREIHTVRVDGQSVKVKCQGGRIQFDEPMTVQEWIQV</sequence>
<accession>A0A926HWS6</accession>
<dbReference type="GO" id="GO:0004553">
    <property type="term" value="F:hydrolase activity, hydrolyzing O-glycosyl compounds"/>
    <property type="evidence" value="ECO:0007669"/>
    <property type="project" value="InterPro"/>
</dbReference>
<dbReference type="Pfam" id="PF12215">
    <property type="entry name" value="Glyco_hydr_116N"/>
    <property type="match status" value="1"/>
</dbReference>
<dbReference type="AlphaFoldDB" id="A0A926HWS6"/>
<dbReference type="InterPro" id="IPR024462">
    <property type="entry name" value="GH116_N"/>
</dbReference>
<dbReference type="InterPro" id="IPR008928">
    <property type="entry name" value="6-hairpin_glycosidase_sf"/>
</dbReference>
<dbReference type="RefSeq" id="WP_177717623.1">
    <property type="nucleotide sequence ID" value="NZ_JACRSQ010000006.1"/>
</dbReference>
<feature type="domain" description="Glycosyl-hydrolase family 116 catalytic region" evidence="1">
    <location>
        <begin position="431"/>
        <end position="727"/>
    </location>
</feature>
<evidence type="ECO:0000259" key="2">
    <source>
        <dbReference type="Pfam" id="PF12215"/>
    </source>
</evidence>
<feature type="domain" description="Glycosyl-hydrolase family 116 N-terminal" evidence="2">
    <location>
        <begin position="16"/>
        <end position="313"/>
    </location>
</feature>
<dbReference type="InterPro" id="IPR052566">
    <property type="entry name" value="Non-lysos_glucosylceramidase"/>
</dbReference>
<dbReference type="Proteomes" id="UP000657006">
    <property type="component" value="Unassembled WGS sequence"/>
</dbReference>
<dbReference type="PANTHER" id="PTHR12654">
    <property type="entry name" value="BILE ACID BETA-GLUCOSIDASE-RELATED"/>
    <property type="match status" value="1"/>
</dbReference>
<keyword evidence="4" id="KW-1185">Reference proteome</keyword>
<dbReference type="EMBL" id="JACRSQ010000006">
    <property type="protein sequence ID" value="MBC8543032.1"/>
    <property type="molecule type" value="Genomic_DNA"/>
</dbReference>
<name>A0A926HWS6_9FIRM</name>
<dbReference type="InterPro" id="IPR012341">
    <property type="entry name" value="6hp_glycosidase-like_sf"/>
</dbReference>
<evidence type="ECO:0000313" key="4">
    <source>
        <dbReference type="Proteomes" id="UP000657006"/>
    </source>
</evidence>
<protein>
    <recommendedName>
        <fullName evidence="5">Beta-glucosidase</fullName>
    </recommendedName>
</protein>
<organism evidence="3 4">
    <name type="scientific">Bianquea renquensis</name>
    <dbReference type="NCBI Taxonomy" id="2763661"/>
    <lineage>
        <taxon>Bacteria</taxon>
        <taxon>Bacillati</taxon>
        <taxon>Bacillota</taxon>
        <taxon>Clostridia</taxon>
        <taxon>Eubacteriales</taxon>
        <taxon>Bianqueaceae</taxon>
        <taxon>Bianquea</taxon>
    </lineage>
</organism>
<dbReference type="PANTHER" id="PTHR12654:SF0">
    <property type="entry name" value="NON-LYSOSOMAL GLUCOSYLCERAMIDASE"/>
    <property type="match status" value="1"/>
</dbReference>